<dbReference type="Proteomes" id="UP000229459">
    <property type="component" value="Unassembled WGS sequence"/>
</dbReference>
<proteinExistence type="predicted"/>
<dbReference type="EMBL" id="PCSR01000062">
    <property type="protein sequence ID" value="PIP53132.1"/>
    <property type="molecule type" value="Genomic_DNA"/>
</dbReference>
<comment type="caution">
    <text evidence="1">The sequence shown here is derived from an EMBL/GenBank/DDBJ whole genome shotgun (WGS) entry which is preliminary data.</text>
</comment>
<sequence length="581" mass="65060">MCKERPLGHNLRVNLTQPSEEDNMVGTPRSVDDSFMGLVSNSDIVVESGDQRSLARQAIMAVYKAAGFEPPRTPIDNKSMKTRLTAMIMERYGIEQDSLLMPLGEFTIDPTNPNQLARTRARVFRLADTITKRGNNCKLRIRKNGQISVNPVFEGVTPEQLADLIQTDGIHKHLLDPEGKDGIISNKATMSIFPEPKKGFVIDRIQSGPMGVGWSKVTAIGAFNVMLGDVVSIDPDGDTIEVSLDMVFNGRSTRSLNRSDLRNPAFCGSTTLTDHYKYGGLTSPYLGGKALRLRNLDGALELKSLADHILAGFVEKYSLAISHLWGSMVKVMPAGNIHMLQVMYRTEPKTGELSFFLYDWDGPDTKYDHEDKYKGDTTIIPRQALAGERVNSRLFAGRFGYDRMVRWLPPMEVKRIRRNHEGRKEINSASKILSKIMSADEAKSIARQIVYITDSHTDQDHLVWNQDLGKGRIFKPGTNVSSALAEFCRNIGLLNPDNERTCGKISIETIEVPNHKEMFLIHTRIEGYDTVVLAINGKVIDEELYLKLFNPITHRALMEDIAVIFGKNVVPAQYLHLREGD</sequence>
<reference evidence="1 2" key="1">
    <citation type="submission" date="2017-09" db="EMBL/GenBank/DDBJ databases">
        <title>Depth-based differentiation of microbial function through sediment-hosted aquifers and enrichment of novel symbionts in the deep terrestrial subsurface.</title>
        <authorList>
            <person name="Probst A.J."/>
            <person name="Ladd B."/>
            <person name="Jarett J.K."/>
            <person name="Geller-Mcgrath D.E."/>
            <person name="Sieber C.M."/>
            <person name="Emerson J.B."/>
            <person name="Anantharaman K."/>
            <person name="Thomas B.C."/>
            <person name="Malmstrom R."/>
            <person name="Stieglmeier M."/>
            <person name="Klingl A."/>
            <person name="Woyke T."/>
            <person name="Ryan C.M."/>
            <person name="Banfield J.F."/>
        </authorList>
    </citation>
    <scope>NUCLEOTIDE SEQUENCE [LARGE SCALE GENOMIC DNA]</scope>
    <source>
        <strain evidence="1">CG23_combo_of_CG06-09_8_20_14_all_34_8</strain>
    </source>
</reference>
<protein>
    <submittedName>
        <fullName evidence="1">Uncharacterized protein</fullName>
    </submittedName>
</protein>
<name>A0A2H0B651_9BACT</name>
<gene>
    <name evidence="1" type="ORF">COX08_02635</name>
</gene>
<evidence type="ECO:0000313" key="1">
    <source>
        <dbReference type="EMBL" id="PIP53132.1"/>
    </source>
</evidence>
<organism evidence="1 2">
    <name type="scientific">Candidatus Beckwithbacteria bacterium CG23_combo_of_CG06-09_8_20_14_all_34_8</name>
    <dbReference type="NCBI Taxonomy" id="1974497"/>
    <lineage>
        <taxon>Bacteria</taxon>
        <taxon>Candidatus Beckwithiibacteriota</taxon>
    </lineage>
</organism>
<accession>A0A2H0B651</accession>
<dbReference type="AlphaFoldDB" id="A0A2H0B651"/>
<evidence type="ECO:0000313" key="2">
    <source>
        <dbReference type="Proteomes" id="UP000229459"/>
    </source>
</evidence>